<dbReference type="Proteomes" id="UP001597216">
    <property type="component" value="Unassembled WGS sequence"/>
</dbReference>
<feature type="transmembrane region" description="Helical" evidence="1">
    <location>
        <begin position="41"/>
        <end position="62"/>
    </location>
</feature>
<accession>A0ABW3SY93</accession>
<reference evidence="3" key="1">
    <citation type="journal article" date="2019" name="Int. J. Syst. Evol. Microbiol.">
        <title>The Global Catalogue of Microorganisms (GCM) 10K type strain sequencing project: providing services to taxonomists for standard genome sequencing and annotation.</title>
        <authorList>
            <consortium name="The Broad Institute Genomics Platform"/>
            <consortium name="The Broad Institute Genome Sequencing Center for Infectious Disease"/>
            <person name="Wu L."/>
            <person name="Ma J."/>
        </authorList>
    </citation>
    <scope>NUCLEOTIDE SEQUENCE [LARGE SCALE GENOMIC DNA]</scope>
    <source>
        <strain evidence="3">CCUG 55074</strain>
    </source>
</reference>
<evidence type="ECO:0000256" key="1">
    <source>
        <dbReference type="SAM" id="Phobius"/>
    </source>
</evidence>
<sequence>MLSSVDHQRLAAAVAAAEAKTSGEIMCVVADAVSDYRDVPIGWAAAAALLVPPLLMAAGLPLESAAAMAMRWTAGSALIGWLAAYVATQAAVFALVRWVAGLPSVRRVLTGRTAVRARVRRAAHAHFVGALTLVKPGQPAVLIFVSESDRQLEILANPIIDAAVRPGAWATVADRAVQTVRDQGLAEGLVLAIALCGAELQGAFPDDGAVNALPDHVAEI</sequence>
<proteinExistence type="predicted"/>
<dbReference type="EMBL" id="JBHTLQ010000007">
    <property type="protein sequence ID" value="MFD1189894.1"/>
    <property type="molecule type" value="Genomic_DNA"/>
</dbReference>
<gene>
    <name evidence="2" type="ORF">ACFQ27_04820</name>
</gene>
<feature type="transmembrane region" description="Helical" evidence="1">
    <location>
        <begin position="74"/>
        <end position="100"/>
    </location>
</feature>
<dbReference type="Gene3D" id="3.10.310.50">
    <property type="match status" value="1"/>
</dbReference>
<keyword evidence="1" id="KW-0472">Membrane</keyword>
<comment type="caution">
    <text evidence="2">The sequence shown here is derived from an EMBL/GenBank/DDBJ whole genome shotgun (WGS) entry which is preliminary data.</text>
</comment>
<keyword evidence="3" id="KW-1185">Reference proteome</keyword>
<evidence type="ECO:0000313" key="2">
    <source>
        <dbReference type="EMBL" id="MFD1189894.1"/>
    </source>
</evidence>
<protein>
    <submittedName>
        <fullName evidence="2">TPM domain-containing protein</fullName>
    </submittedName>
</protein>
<name>A0ABW3SY93_9CAUL</name>
<dbReference type="RefSeq" id="WP_377352800.1">
    <property type="nucleotide sequence ID" value="NZ_JBHTLQ010000007.1"/>
</dbReference>
<organism evidence="2 3">
    <name type="scientific">Phenylobacterium conjunctum</name>
    <dbReference type="NCBI Taxonomy" id="1298959"/>
    <lineage>
        <taxon>Bacteria</taxon>
        <taxon>Pseudomonadati</taxon>
        <taxon>Pseudomonadota</taxon>
        <taxon>Alphaproteobacteria</taxon>
        <taxon>Caulobacterales</taxon>
        <taxon>Caulobacteraceae</taxon>
        <taxon>Phenylobacterium</taxon>
    </lineage>
</organism>
<keyword evidence="1" id="KW-1133">Transmembrane helix</keyword>
<evidence type="ECO:0000313" key="3">
    <source>
        <dbReference type="Proteomes" id="UP001597216"/>
    </source>
</evidence>
<keyword evidence="1" id="KW-0812">Transmembrane</keyword>